<accession>A0A4U9DEF8</accession>
<reference evidence="1 2" key="1">
    <citation type="submission" date="2019-04" db="EMBL/GenBank/DDBJ databases">
        <authorList>
            <consortium name="Pathogen Informatics"/>
        </authorList>
    </citation>
    <scope>NUCLEOTIDE SEQUENCE [LARGE SCALE GENOMIC DNA]</scope>
    <source>
        <strain evidence="1 2">NCTC9185</strain>
    </source>
</reference>
<evidence type="ECO:0000313" key="2">
    <source>
        <dbReference type="Proteomes" id="UP000339249"/>
    </source>
</evidence>
<evidence type="ECO:0000313" key="1">
    <source>
        <dbReference type="EMBL" id="VTN14415.1"/>
    </source>
</evidence>
<gene>
    <name evidence="1" type="ORF">NCTC9185_06477</name>
</gene>
<protein>
    <submittedName>
        <fullName evidence="1">Uncharacterized protein</fullName>
    </submittedName>
</protein>
<dbReference type="AlphaFoldDB" id="A0A4U9DEF8"/>
<name>A0A4U9DEF8_RAOTE</name>
<organism evidence="1 2">
    <name type="scientific">Raoultella terrigena</name>
    <name type="common">Klebsiella terrigena</name>
    <dbReference type="NCBI Taxonomy" id="577"/>
    <lineage>
        <taxon>Bacteria</taxon>
        <taxon>Pseudomonadati</taxon>
        <taxon>Pseudomonadota</taxon>
        <taxon>Gammaproteobacteria</taxon>
        <taxon>Enterobacterales</taxon>
        <taxon>Enterobacteriaceae</taxon>
        <taxon>Klebsiella/Raoultella group</taxon>
        <taxon>Raoultella</taxon>
    </lineage>
</organism>
<dbReference type="Proteomes" id="UP000339249">
    <property type="component" value="Unassembled WGS sequence"/>
</dbReference>
<dbReference type="EMBL" id="CABDVU010000001">
    <property type="protein sequence ID" value="VTN14415.1"/>
    <property type="molecule type" value="Genomic_DNA"/>
</dbReference>
<sequence length="140" mass="15782">MPWTIGENDVDGGQRLTAVGINQLPGLAAGNLRQRDIGGTQRNMGRILRVQQIVTGIVNVPETLFINPQQNDVEARFINCFHDVLRRLQRHFMFCRLAAKNDPNPHLSHFNFHPDYIKAHNIACAMTAWLPESLRQMAGG</sequence>
<proteinExistence type="predicted"/>